<comment type="subcellular location">
    <subcellularLocation>
        <location evidence="1">Membrane</location>
    </subcellularLocation>
</comment>
<proteinExistence type="predicted"/>
<evidence type="ECO:0000313" key="7">
    <source>
        <dbReference type="EMBL" id="GHI76665.1"/>
    </source>
</evidence>
<dbReference type="InterPro" id="IPR027417">
    <property type="entry name" value="P-loop_NTPase"/>
</dbReference>
<sequence>MDAVELIDQVVQVLSQAQELELSWSGHVDGEAGAVAAMRQEWEAVRGGELRMSVVAPMKAGKSTLVNAIVGYELLPARAAAMTTLPTRIVLDRRLTETELAEQGADAFRPVLDLREQDAVRFDMLVKAIRNHVAPSQAEQEQARYPHLAPLIEDILAERLPPTRSRYEGRVEVQDALTLLNDLMRLAGRVLPAGWRVALSDVPVVHTPYWAPAAGDEDGPGRLVVVDTPGPDEHDLSEMLGNIVSKQLSESHIVLVVLDYTKMGGQSDARIRQLMEPLLDVIGPDKLFAVVNKIDQKRHETDLGNEGIVRSVTANLGLSDAAAGERIYTTSAEWALASVRTLTSLKAAQHGFLPASDESSARLLKLVYPMDWQEELEDIGTGRLTRVAQRAWEFSQIDAFLASAVAHLRRSALRLAIEAALTKAVSELADLEIATTSRRDLIGRRSQDLARAVGQISDEIAEIAGFRGQVTEPAKLAERLAADMRKQLHSAREQGDKVVKKFRSDLRAAARSESTGLIDRALKTVFRKDEDALEFTSAEDAGDYIRVRTVEPKARLDTILERSRKHIELSVGASAQRLVQRESELVRPVVERAAARVKDEFDLTFTVPELDLQGSVVAETPIAPEAETRHTTVEVEREIYGRSWRTLWMWRTTYLKTVDEVTEEHAYVVAVDALADSLQKSFHTCVHEIEEALSGHVRDMVTVQVDHYYDGVEAFLQRYRGILQQSAEDNELEELMQNELRENLNVFLTTVRDLRAEVEHVRAV</sequence>
<organism evidence="7 8">
    <name type="scientific">Streptomyces spororaveus</name>
    <dbReference type="NCBI Taxonomy" id="284039"/>
    <lineage>
        <taxon>Bacteria</taxon>
        <taxon>Bacillati</taxon>
        <taxon>Actinomycetota</taxon>
        <taxon>Actinomycetes</taxon>
        <taxon>Kitasatosporales</taxon>
        <taxon>Streptomycetaceae</taxon>
        <taxon>Streptomyces</taxon>
    </lineage>
</organism>
<dbReference type="RefSeq" id="WP_202198807.1">
    <property type="nucleotide sequence ID" value="NZ_BAAATO010000021.1"/>
</dbReference>
<dbReference type="PANTHER" id="PTHR10465">
    <property type="entry name" value="TRANSMEMBRANE GTPASE FZO1"/>
    <property type="match status" value="1"/>
</dbReference>
<dbReference type="Pfam" id="PF00350">
    <property type="entry name" value="Dynamin_N"/>
    <property type="match status" value="1"/>
</dbReference>
<dbReference type="Gene3D" id="3.40.50.300">
    <property type="entry name" value="P-loop containing nucleotide triphosphate hydrolases"/>
    <property type="match status" value="1"/>
</dbReference>
<evidence type="ECO:0000259" key="6">
    <source>
        <dbReference type="Pfam" id="PF00350"/>
    </source>
</evidence>
<name>A0ABQ3T9L0_9ACTN</name>
<dbReference type="InterPro" id="IPR027094">
    <property type="entry name" value="Mitofusin_fam"/>
</dbReference>
<dbReference type="InterPro" id="IPR045063">
    <property type="entry name" value="Dynamin_N"/>
</dbReference>
<dbReference type="SUPFAM" id="SSF52540">
    <property type="entry name" value="P-loop containing nucleoside triphosphate hydrolases"/>
    <property type="match status" value="1"/>
</dbReference>
<feature type="domain" description="Dynamin N-terminal" evidence="6">
    <location>
        <begin position="54"/>
        <end position="270"/>
    </location>
</feature>
<comment type="caution">
    <text evidence="7">The sequence shown here is derived from an EMBL/GenBank/DDBJ whole genome shotgun (WGS) entry which is preliminary data.</text>
</comment>
<keyword evidence="3" id="KW-0378">Hydrolase</keyword>
<evidence type="ECO:0000256" key="4">
    <source>
        <dbReference type="ARBA" id="ARBA00023134"/>
    </source>
</evidence>
<dbReference type="EMBL" id="BNED01000005">
    <property type="protein sequence ID" value="GHI76665.1"/>
    <property type="molecule type" value="Genomic_DNA"/>
</dbReference>
<evidence type="ECO:0000256" key="1">
    <source>
        <dbReference type="ARBA" id="ARBA00004370"/>
    </source>
</evidence>
<keyword evidence="4" id="KW-0342">GTP-binding</keyword>
<evidence type="ECO:0000313" key="8">
    <source>
        <dbReference type="Proteomes" id="UP000608522"/>
    </source>
</evidence>
<accession>A0ABQ3T9L0</accession>
<gene>
    <name evidence="7" type="ORF">Sspor_22260</name>
</gene>
<keyword evidence="2" id="KW-0547">Nucleotide-binding</keyword>
<dbReference type="PANTHER" id="PTHR10465:SF0">
    <property type="entry name" value="SARCALUMENIN"/>
    <property type="match status" value="1"/>
</dbReference>
<keyword evidence="5" id="KW-0472">Membrane</keyword>
<evidence type="ECO:0000256" key="2">
    <source>
        <dbReference type="ARBA" id="ARBA00022741"/>
    </source>
</evidence>
<dbReference type="Proteomes" id="UP000608522">
    <property type="component" value="Unassembled WGS sequence"/>
</dbReference>
<reference evidence="8" key="1">
    <citation type="submission" date="2023-07" db="EMBL/GenBank/DDBJ databases">
        <title>Whole genome shotgun sequence of Streptomyces spororaveus NBRC 15456.</title>
        <authorList>
            <person name="Komaki H."/>
            <person name="Tamura T."/>
        </authorList>
    </citation>
    <scope>NUCLEOTIDE SEQUENCE [LARGE SCALE GENOMIC DNA]</scope>
    <source>
        <strain evidence="8">NBRC 15456</strain>
    </source>
</reference>
<evidence type="ECO:0000256" key="5">
    <source>
        <dbReference type="ARBA" id="ARBA00023136"/>
    </source>
</evidence>
<evidence type="ECO:0000256" key="3">
    <source>
        <dbReference type="ARBA" id="ARBA00022801"/>
    </source>
</evidence>
<protein>
    <recommendedName>
        <fullName evidence="6">Dynamin N-terminal domain-containing protein</fullName>
    </recommendedName>
</protein>
<keyword evidence="8" id="KW-1185">Reference proteome</keyword>